<evidence type="ECO:0000313" key="2">
    <source>
        <dbReference type="EMBL" id="GLQ35939.1"/>
    </source>
</evidence>
<protein>
    <submittedName>
        <fullName evidence="2">Uncharacterized protein</fullName>
    </submittedName>
</protein>
<dbReference type="RefSeq" id="WP_284379115.1">
    <property type="nucleotide sequence ID" value="NZ_BSNN01000007.1"/>
</dbReference>
<sequence>MTFFTRTCAILMIVLQGQISFAADPIPVPMMPFQAWESDRLLLTDEESEDLLEKLIAAYGDEVVTSTNNDEFVDVAKAGTDEPAAYILRPTDGVAVFGITGQELPEALVELLLETFPDYTEDDFSRYPEGVTVIMAGAGVQINVFARLFKRITEKESYDLLHNIKLKLNETEYLDLPDTTEFLSQFNPSRPEIPDGLQAHLLFIPKSAKEVVPLVQEIFEKSGYSYSENRTDGGLSIRFTVDPQTRGMFAIQGEDEDGTIMIVRVFNLPDR</sequence>
<evidence type="ECO:0000313" key="3">
    <source>
        <dbReference type="Proteomes" id="UP001156694"/>
    </source>
</evidence>
<dbReference type="EMBL" id="BSNN01000007">
    <property type="protein sequence ID" value="GLQ35939.1"/>
    <property type="molecule type" value="Genomic_DNA"/>
</dbReference>
<keyword evidence="3" id="KW-1185">Reference proteome</keyword>
<keyword evidence="1" id="KW-0732">Signal</keyword>
<accession>A0ABQ5VXJ5</accession>
<feature type="signal peptide" evidence="1">
    <location>
        <begin position="1"/>
        <end position="22"/>
    </location>
</feature>
<gene>
    <name evidence="2" type="ORF">GCM10007939_22230</name>
</gene>
<dbReference type="Proteomes" id="UP001156694">
    <property type="component" value="Unassembled WGS sequence"/>
</dbReference>
<proteinExistence type="predicted"/>
<organism evidence="2 3">
    <name type="scientific">Amylibacter marinus</name>
    <dbReference type="NCBI Taxonomy" id="1475483"/>
    <lineage>
        <taxon>Bacteria</taxon>
        <taxon>Pseudomonadati</taxon>
        <taxon>Pseudomonadota</taxon>
        <taxon>Alphaproteobacteria</taxon>
        <taxon>Rhodobacterales</taxon>
        <taxon>Paracoccaceae</taxon>
        <taxon>Amylibacter</taxon>
    </lineage>
</organism>
<reference evidence="3" key="1">
    <citation type="journal article" date="2019" name="Int. J. Syst. Evol. Microbiol.">
        <title>The Global Catalogue of Microorganisms (GCM) 10K type strain sequencing project: providing services to taxonomists for standard genome sequencing and annotation.</title>
        <authorList>
            <consortium name="The Broad Institute Genomics Platform"/>
            <consortium name="The Broad Institute Genome Sequencing Center for Infectious Disease"/>
            <person name="Wu L."/>
            <person name="Ma J."/>
        </authorList>
    </citation>
    <scope>NUCLEOTIDE SEQUENCE [LARGE SCALE GENOMIC DNA]</scope>
    <source>
        <strain evidence="3">NBRC 110140</strain>
    </source>
</reference>
<evidence type="ECO:0000256" key="1">
    <source>
        <dbReference type="SAM" id="SignalP"/>
    </source>
</evidence>
<feature type="chain" id="PRO_5045512626" evidence="1">
    <location>
        <begin position="23"/>
        <end position="271"/>
    </location>
</feature>
<comment type="caution">
    <text evidence="2">The sequence shown here is derived from an EMBL/GenBank/DDBJ whole genome shotgun (WGS) entry which is preliminary data.</text>
</comment>
<name>A0ABQ5VXJ5_9RHOB</name>